<dbReference type="RefSeq" id="WP_187220010.1">
    <property type="nucleotide sequence ID" value="NZ_JABVED010000004.1"/>
</dbReference>
<gene>
    <name evidence="1" type="ORF">GPZ80_09975</name>
</gene>
<evidence type="ECO:0008006" key="3">
    <source>
        <dbReference type="Google" id="ProtNLM"/>
    </source>
</evidence>
<protein>
    <recommendedName>
        <fullName evidence="3">Excreted virulence factor EspC (Type VII ESX diderm)</fullName>
    </recommendedName>
</protein>
<evidence type="ECO:0000313" key="1">
    <source>
        <dbReference type="EMBL" id="MBC6447496.1"/>
    </source>
</evidence>
<proteinExistence type="predicted"/>
<keyword evidence="2" id="KW-1185">Reference proteome</keyword>
<name>A0ABR7L493_9PSEU</name>
<sequence>MSTAHEAAADFASAVELLEKLAVELRGSRGWRVPEVSAACDALNCAAALLRTQQDSVNGDHSHTELLHDAIGLARSTVEATKWAARERIGSHRVPHVVDGRGRHVDED</sequence>
<organism evidence="1 2">
    <name type="scientific">Actinokineospora xionganensis</name>
    <dbReference type="NCBI Taxonomy" id="2684470"/>
    <lineage>
        <taxon>Bacteria</taxon>
        <taxon>Bacillati</taxon>
        <taxon>Actinomycetota</taxon>
        <taxon>Actinomycetes</taxon>
        <taxon>Pseudonocardiales</taxon>
        <taxon>Pseudonocardiaceae</taxon>
        <taxon>Actinokineospora</taxon>
    </lineage>
</organism>
<dbReference type="EMBL" id="JABVED010000004">
    <property type="protein sequence ID" value="MBC6447496.1"/>
    <property type="molecule type" value="Genomic_DNA"/>
</dbReference>
<accession>A0ABR7L493</accession>
<dbReference type="Proteomes" id="UP000734823">
    <property type="component" value="Unassembled WGS sequence"/>
</dbReference>
<comment type="caution">
    <text evidence="1">The sequence shown here is derived from an EMBL/GenBank/DDBJ whole genome shotgun (WGS) entry which is preliminary data.</text>
</comment>
<reference evidence="1 2" key="1">
    <citation type="submission" date="2020-06" db="EMBL/GenBank/DDBJ databases">
        <title>Actinokineospora xiongansis sp. nov., isolated from soil of Baiyangdian.</title>
        <authorList>
            <person name="Zhang X."/>
        </authorList>
    </citation>
    <scope>NUCLEOTIDE SEQUENCE [LARGE SCALE GENOMIC DNA]</scope>
    <source>
        <strain evidence="1 2">HBU206404</strain>
    </source>
</reference>
<evidence type="ECO:0000313" key="2">
    <source>
        <dbReference type="Proteomes" id="UP000734823"/>
    </source>
</evidence>